<dbReference type="GeneID" id="30068032"/>
<dbReference type="Proteomes" id="UP000009096">
    <property type="component" value="Chromosome 9"/>
</dbReference>
<protein>
    <submittedName>
        <fullName evidence="1">Uncharacterized protein</fullName>
    </submittedName>
</protein>
<dbReference type="Pfam" id="PF13095">
    <property type="entry name" value="FTA2"/>
    <property type="match status" value="1"/>
</dbReference>
<proteinExistence type="predicted"/>
<dbReference type="AlphaFoldDB" id="W7MUQ7"/>
<keyword evidence="2" id="KW-1185">Reference proteome</keyword>
<gene>
    <name evidence="1" type="ORF">FVEG_10442</name>
</gene>
<name>W7MUQ7_GIBM7</name>
<organism evidence="1 2">
    <name type="scientific">Gibberella moniliformis (strain M3125 / FGSC 7600)</name>
    <name type="common">Maize ear and stalk rot fungus</name>
    <name type="synonym">Fusarium verticillioides</name>
    <dbReference type="NCBI Taxonomy" id="334819"/>
    <lineage>
        <taxon>Eukaryota</taxon>
        <taxon>Fungi</taxon>
        <taxon>Dikarya</taxon>
        <taxon>Ascomycota</taxon>
        <taxon>Pezizomycotina</taxon>
        <taxon>Sordariomycetes</taxon>
        <taxon>Hypocreomycetidae</taxon>
        <taxon>Hypocreales</taxon>
        <taxon>Nectriaceae</taxon>
        <taxon>Fusarium</taxon>
        <taxon>Fusarium fujikuroi species complex</taxon>
    </lineage>
</organism>
<dbReference type="InterPro" id="IPR025213">
    <property type="entry name" value="Sim4_Fta2"/>
</dbReference>
<evidence type="ECO:0000313" key="1">
    <source>
        <dbReference type="EMBL" id="EWG51494.1"/>
    </source>
</evidence>
<evidence type="ECO:0000313" key="2">
    <source>
        <dbReference type="Proteomes" id="UP000009096"/>
    </source>
</evidence>
<dbReference type="EMBL" id="CM000586">
    <property type="protein sequence ID" value="EWG51494.1"/>
    <property type="molecule type" value="Genomic_DNA"/>
</dbReference>
<dbReference type="VEuPathDB" id="FungiDB:FVEG_10442"/>
<dbReference type="eggNOG" id="ENOG502T2GP">
    <property type="taxonomic scope" value="Eukaryota"/>
</dbReference>
<sequence>MYPERPQSVADLVPLPQGNGPKIKAFDFQGPQQIEFLDHLGSGIHSIVFKFRFPSDESWVSPAHPDNWDDPDALGAFYPYSEPFTCECPAFGRLKRPVTKNWQSNFAYLPAHKLSFTWDGYHDGDEEEYYRDANLRDMGTRFRCSDGSLPPIRGIIKEFGESKVLDYKGAKSILRDIKYVQQLGITDLDLAHRQIINGKLSDFSTSITVPHFASNPEWNLHLSRSCRSKIEFELFATCYKDFRDFDIMIHDWNEDHKD</sequence>
<reference evidence="1 2" key="1">
    <citation type="journal article" date="2010" name="Nature">
        <title>Comparative genomics reveals mobile pathogenicity chromosomes in Fusarium.</title>
        <authorList>
            <person name="Ma L.J."/>
            <person name="van der Does H.C."/>
            <person name="Borkovich K.A."/>
            <person name="Coleman J.J."/>
            <person name="Daboussi M.J."/>
            <person name="Di Pietro A."/>
            <person name="Dufresne M."/>
            <person name="Freitag M."/>
            <person name="Grabherr M."/>
            <person name="Henrissat B."/>
            <person name="Houterman P.M."/>
            <person name="Kang S."/>
            <person name="Shim W.B."/>
            <person name="Woloshuk C."/>
            <person name="Xie X."/>
            <person name="Xu J.R."/>
            <person name="Antoniw J."/>
            <person name="Baker S.E."/>
            <person name="Bluhm B.H."/>
            <person name="Breakspear A."/>
            <person name="Brown D.W."/>
            <person name="Butchko R.A."/>
            <person name="Chapman S."/>
            <person name="Coulson R."/>
            <person name="Coutinho P.M."/>
            <person name="Danchin E.G."/>
            <person name="Diener A."/>
            <person name="Gale L.R."/>
            <person name="Gardiner D.M."/>
            <person name="Goff S."/>
            <person name="Hammond-Kosack K.E."/>
            <person name="Hilburn K."/>
            <person name="Hua-Van A."/>
            <person name="Jonkers W."/>
            <person name="Kazan K."/>
            <person name="Kodira C.D."/>
            <person name="Koehrsen M."/>
            <person name="Kumar L."/>
            <person name="Lee Y.H."/>
            <person name="Li L."/>
            <person name="Manners J.M."/>
            <person name="Miranda-Saavedra D."/>
            <person name="Mukherjee M."/>
            <person name="Park G."/>
            <person name="Park J."/>
            <person name="Park S.Y."/>
            <person name="Proctor R.H."/>
            <person name="Regev A."/>
            <person name="Ruiz-Roldan M.C."/>
            <person name="Sain D."/>
            <person name="Sakthikumar S."/>
            <person name="Sykes S."/>
            <person name="Schwartz D.C."/>
            <person name="Turgeon B.G."/>
            <person name="Wapinski I."/>
            <person name="Yoder O."/>
            <person name="Young S."/>
            <person name="Zeng Q."/>
            <person name="Zhou S."/>
            <person name="Galagan J."/>
            <person name="Cuomo C.A."/>
            <person name="Kistler H.C."/>
            <person name="Rep M."/>
        </authorList>
    </citation>
    <scope>NUCLEOTIDE SEQUENCE [LARGE SCALE GENOMIC DNA]</scope>
    <source>
        <strain evidence="2">M3125 / FGSC 7600</strain>
    </source>
</reference>
<dbReference type="EMBL" id="DS022255">
    <property type="protein sequence ID" value="EWG51494.1"/>
    <property type="molecule type" value="Genomic_DNA"/>
</dbReference>
<dbReference type="RefSeq" id="XP_018757685.1">
    <property type="nucleotide sequence ID" value="XM_018899595.1"/>
</dbReference>
<dbReference type="KEGG" id="fvr:FVEG_10442"/>
<dbReference type="OrthoDB" id="3432781at2759"/>
<accession>W7MUQ7</accession>